<sequence>MRSFVALMTCIGCIALIHSSDKRILGVKVEKEAPSQMTEQLPVALVFPVAVPAKNHRRSGKPLVTPVVYANRASITARKKVYRSKKDSLTNNFAQIRQTTLLQEIESGELLDNNIP</sequence>
<proteinExistence type="predicted"/>
<reference evidence="2" key="1">
    <citation type="submission" date="2016-10" db="EMBL/GenBank/DDBJ databases">
        <authorList>
            <person name="Varghese N."/>
            <person name="Submissions S."/>
        </authorList>
    </citation>
    <scope>NUCLEOTIDE SEQUENCE [LARGE SCALE GENOMIC DNA]</scope>
    <source>
        <strain evidence="2">DSM 23920</strain>
    </source>
</reference>
<dbReference type="AlphaFoldDB" id="A0A1H4G8A8"/>
<dbReference type="Proteomes" id="UP000199656">
    <property type="component" value="Unassembled WGS sequence"/>
</dbReference>
<accession>A0A1H4G8A8</accession>
<organism evidence="1 2">
    <name type="scientific">Chitinophaga terrae</name>
    <name type="common">ex Kim and Jung 2007</name>
    <dbReference type="NCBI Taxonomy" id="408074"/>
    <lineage>
        <taxon>Bacteria</taxon>
        <taxon>Pseudomonadati</taxon>
        <taxon>Bacteroidota</taxon>
        <taxon>Chitinophagia</taxon>
        <taxon>Chitinophagales</taxon>
        <taxon>Chitinophagaceae</taxon>
        <taxon>Chitinophaga</taxon>
    </lineage>
</organism>
<dbReference type="STRING" id="408074.SAMN05660909_04986"/>
<keyword evidence="2" id="KW-1185">Reference proteome</keyword>
<name>A0A1H4G8A8_9BACT</name>
<gene>
    <name evidence="1" type="ORF">SAMN05660909_04986</name>
</gene>
<evidence type="ECO:0000313" key="2">
    <source>
        <dbReference type="Proteomes" id="UP000199656"/>
    </source>
</evidence>
<dbReference type="EMBL" id="FNRL01000033">
    <property type="protein sequence ID" value="SEB05128.1"/>
    <property type="molecule type" value="Genomic_DNA"/>
</dbReference>
<evidence type="ECO:0000313" key="1">
    <source>
        <dbReference type="EMBL" id="SEB05128.1"/>
    </source>
</evidence>
<protein>
    <submittedName>
        <fullName evidence="1">Uncharacterized protein</fullName>
    </submittedName>
</protein>